<dbReference type="InterPro" id="IPR029058">
    <property type="entry name" value="AB_hydrolase_fold"/>
</dbReference>
<dbReference type="InterPro" id="IPR050300">
    <property type="entry name" value="GDXG_lipolytic_enzyme"/>
</dbReference>
<evidence type="ECO:0000313" key="5">
    <source>
        <dbReference type="Proteomes" id="UP000825367"/>
    </source>
</evidence>
<keyword evidence="5" id="KW-1185">Reference proteome</keyword>
<feature type="chain" id="PRO_5045856138" evidence="2">
    <location>
        <begin position="19"/>
        <end position="309"/>
    </location>
</feature>
<sequence length="309" mass="33101">MSLLSLLLVADTLARVFAATVNPAPKRAVRFPEIAGHTSEITIPTRYGPTPATVYHPPAGAGRPAAYVNVHGGGFVVGHREQDDPWCRYLAANSGAVVINTDYVLAPGHRFPAAPHQLYDIACWAADPGRDWDGTRLCVGGQSAGGSLSAAVARLALENGGPEIALQVLHYAPLDLVTPTRDKPSVIGPRAVMKPWMGAVFDTAYIPDPAQRRDRLASPAWADDSADLAGIAPALVVTAEHDRLRNEARRYAARLDAVGALVEYYEVPGVDHGYNIMSDAADITRRSYAHIVEYVRCAIASDDPPRESP</sequence>
<keyword evidence="1 4" id="KW-0378">Hydrolase</keyword>
<dbReference type="GO" id="GO:0016787">
    <property type="term" value="F:hydrolase activity"/>
    <property type="evidence" value="ECO:0007669"/>
    <property type="project" value="UniProtKB-KW"/>
</dbReference>
<keyword evidence="2" id="KW-0732">Signal</keyword>
<name>A0ABX8VHJ3_9MYCO</name>
<evidence type="ECO:0000256" key="2">
    <source>
        <dbReference type="SAM" id="SignalP"/>
    </source>
</evidence>
<dbReference type="SUPFAM" id="SSF53474">
    <property type="entry name" value="alpha/beta-Hydrolases"/>
    <property type="match status" value="1"/>
</dbReference>
<feature type="signal peptide" evidence="2">
    <location>
        <begin position="1"/>
        <end position="18"/>
    </location>
</feature>
<reference evidence="4 5" key="1">
    <citation type="submission" date="2021-07" db="EMBL/GenBank/DDBJ databases">
        <title>Whole genome sequencing of non-tuberculosis mycobacteria type-strains.</title>
        <authorList>
            <person name="Igarashi Y."/>
            <person name="Osugi A."/>
            <person name="Mitarai S."/>
        </authorList>
    </citation>
    <scope>NUCLEOTIDE SEQUENCE [LARGE SCALE GENOMIC DNA]</scope>
    <source>
        <strain evidence="4 5">JCM 16370</strain>
    </source>
</reference>
<proteinExistence type="predicted"/>
<organism evidence="4 5">
    <name type="scientific">Mycolicibacterium pallens</name>
    <dbReference type="NCBI Taxonomy" id="370524"/>
    <lineage>
        <taxon>Bacteria</taxon>
        <taxon>Bacillati</taxon>
        <taxon>Actinomycetota</taxon>
        <taxon>Actinomycetes</taxon>
        <taxon>Mycobacteriales</taxon>
        <taxon>Mycobacteriaceae</taxon>
        <taxon>Mycolicibacterium</taxon>
    </lineage>
</organism>
<dbReference type="Pfam" id="PF07859">
    <property type="entry name" value="Abhydrolase_3"/>
    <property type="match status" value="1"/>
</dbReference>
<evidence type="ECO:0000259" key="3">
    <source>
        <dbReference type="Pfam" id="PF07859"/>
    </source>
</evidence>
<dbReference type="Gene3D" id="3.40.50.1820">
    <property type="entry name" value="alpha/beta hydrolase"/>
    <property type="match status" value="1"/>
</dbReference>
<evidence type="ECO:0000256" key="1">
    <source>
        <dbReference type="ARBA" id="ARBA00022801"/>
    </source>
</evidence>
<gene>
    <name evidence="4" type="ORF">K0O64_17845</name>
</gene>
<dbReference type="Proteomes" id="UP000825367">
    <property type="component" value="Chromosome"/>
</dbReference>
<dbReference type="PANTHER" id="PTHR48081:SF8">
    <property type="entry name" value="ALPHA_BETA HYDROLASE FOLD-3 DOMAIN-CONTAINING PROTEIN-RELATED"/>
    <property type="match status" value="1"/>
</dbReference>
<accession>A0ABX8VHJ3</accession>
<dbReference type="InterPro" id="IPR013094">
    <property type="entry name" value="AB_hydrolase_3"/>
</dbReference>
<evidence type="ECO:0000313" key="4">
    <source>
        <dbReference type="EMBL" id="QYL15019.1"/>
    </source>
</evidence>
<dbReference type="PANTHER" id="PTHR48081">
    <property type="entry name" value="AB HYDROLASE SUPERFAMILY PROTEIN C4A8.06C"/>
    <property type="match status" value="1"/>
</dbReference>
<feature type="domain" description="Alpha/beta hydrolase fold-3" evidence="3">
    <location>
        <begin position="68"/>
        <end position="274"/>
    </location>
</feature>
<dbReference type="EMBL" id="CP080333">
    <property type="protein sequence ID" value="QYL15019.1"/>
    <property type="molecule type" value="Genomic_DNA"/>
</dbReference>
<protein>
    <submittedName>
        <fullName evidence="4">Alpha/beta hydrolase</fullName>
    </submittedName>
</protein>
<dbReference type="RefSeq" id="WP_071943649.1">
    <property type="nucleotide sequence ID" value="NZ_BAAAVX010000014.1"/>
</dbReference>